<accession>A0A927E5Z0</accession>
<evidence type="ECO:0000259" key="1">
    <source>
        <dbReference type="PROSITE" id="PS50943"/>
    </source>
</evidence>
<dbReference type="EMBL" id="JACXWY010000001">
    <property type="protein sequence ID" value="MBD3844245.1"/>
    <property type="molecule type" value="Genomic_DNA"/>
</dbReference>
<proteinExistence type="predicted"/>
<dbReference type="GO" id="GO:0003677">
    <property type="term" value="F:DNA binding"/>
    <property type="evidence" value="ECO:0007669"/>
    <property type="project" value="InterPro"/>
</dbReference>
<dbReference type="Pfam" id="PF01381">
    <property type="entry name" value="HTH_3"/>
    <property type="match status" value="1"/>
</dbReference>
<dbReference type="InterPro" id="IPR036286">
    <property type="entry name" value="LexA/Signal_pep-like_sf"/>
</dbReference>
<name>A0A927E5Z0_9HYPH</name>
<dbReference type="PROSITE" id="PS50943">
    <property type="entry name" value="HTH_CROC1"/>
    <property type="match status" value="1"/>
</dbReference>
<dbReference type="Gene3D" id="2.10.109.10">
    <property type="entry name" value="Umud Fragment, subunit A"/>
    <property type="match status" value="1"/>
</dbReference>
<dbReference type="CDD" id="cd00093">
    <property type="entry name" value="HTH_XRE"/>
    <property type="match status" value="1"/>
</dbReference>
<dbReference type="SUPFAM" id="SSF51306">
    <property type="entry name" value="LexA/Signal peptidase"/>
    <property type="match status" value="1"/>
</dbReference>
<feature type="domain" description="HTH cro/C1-type" evidence="1">
    <location>
        <begin position="1"/>
        <end position="46"/>
    </location>
</feature>
<dbReference type="AlphaFoldDB" id="A0A927E5Z0"/>
<keyword evidence="3" id="KW-1185">Reference proteome</keyword>
<comment type="caution">
    <text evidence="2">The sequence shown here is derived from an EMBL/GenBank/DDBJ whole genome shotgun (WGS) entry which is preliminary data.</text>
</comment>
<reference evidence="2" key="1">
    <citation type="submission" date="2020-09" db="EMBL/GenBank/DDBJ databases">
        <title>Bosea spartocytisi sp. nov. a root nodule endophyte of Spartocytisus supranubius in the high mountain ecosystem fo the Teide National Park (Canary Islands, Spain).</title>
        <authorList>
            <person name="Pulido-Suarez L."/>
            <person name="Peix A."/>
            <person name="Igual J.M."/>
            <person name="Socas-Perez N."/>
            <person name="Velazquez E."/>
            <person name="Flores-Felix J.D."/>
            <person name="Leon-Barrios M."/>
        </authorList>
    </citation>
    <scope>NUCLEOTIDE SEQUENCE</scope>
    <source>
        <strain evidence="2">SSUT16</strain>
    </source>
</reference>
<evidence type="ECO:0000313" key="2">
    <source>
        <dbReference type="EMBL" id="MBD3844245.1"/>
    </source>
</evidence>
<dbReference type="Proteomes" id="UP000619295">
    <property type="component" value="Unassembled WGS sequence"/>
</dbReference>
<dbReference type="Gene3D" id="1.10.260.40">
    <property type="entry name" value="lambda repressor-like DNA-binding domains"/>
    <property type="match status" value="1"/>
</dbReference>
<sequence length="223" mass="25008">MTQQQVADALKVKHPAVNQWETGKTYPSTDNLFALANLLGPSILNWKEQGEADNSVTAPAVGSTGLVESNVEYEQGPFRRPRVTGPHDIEELGVTMGGDGEDDAAFEMNGQVIDRVKRPIGILDRKNVYALRVTNTSMWPRFKHGVRVYIEDRPPAIEDHVVIELKPTEEGRPGKSFIKLLTAIDSRKITVEQYNPRGILEFGRHEIKKVWRVIPDEELRGDA</sequence>
<dbReference type="SUPFAM" id="SSF47413">
    <property type="entry name" value="lambda repressor-like DNA-binding domains"/>
    <property type="match status" value="1"/>
</dbReference>
<gene>
    <name evidence="2" type="ORF">IED13_00945</name>
</gene>
<protein>
    <submittedName>
        <fullName evidence="2">Helix-turn-helix transcriptional regulator</fullName>
    </submittedName>
</protein>
<dbReference type="InterPro" id="IPR010982">
    <property type="entry name" value="Lambda_DNA-bd_dom_sf"/>
</dbReference>
<organism evidence="2 3">
    <name type="scientific">Bosea spartocytisi</name>
    <dbReference type="NCBI Taxonomy" id="2773451"/>
    <lineage>
        <taxon>Bacteria</taxon>
        <taxon>Pseudomonadati</taxon>
        <taxon>Pseudomonadota</taxon>
        <taxon>Alphaproteobacteria</taxon>
        <taxon>Hyphomicrobiales</taxon>
        <taxon>Boseaceae</taxon>
        <taxon>Bosea</taxon>
    </lineage>
</organism>
<evidence type="ECO:0000313" key="3">
    <source>
        <dbReference type="Proteomes" id="UP000619295"/>
    </source>
</evidence>
<dbReference type="InterPro" id="IPR001387">
    <property type="entry name" value="Cro/C1-type_HTH"/>
</dbReference>